<evidence type="ECO:0000313" key="1">
    <source>
        <dbReference type="EMBL" id="MDN7025709.1"/>
    </source>
</evidence>
<evidence type="ECO:0000313" key="2">
    <source>
        <dbReference type="Proteomes" id="UP001168338"/>
    </source>
</evidence>
<accession>A0ABT8MCR8</accession>
<proteinExistence type="predicted"/>
<gene>
    <name evidence="1" type="ORF">FGU65_12595</name>
</gene>
<keyword evidence="2" id="KW-1185">Reference proteome</keyword>
<dbReference type="Proteomes" id="UP001168338">
    <property type="component" value="Unassembled WGS sequence"/>
</dbReference>
<reference evidence="1" key="1">
    <citation type="submission" date="2019-05" db="EMBL/GenBank/DDBJ databases">
        <title>Methanoculleus sp. FWC-SCC1, a methanogenic archaeon isolated from deep marine cold seep.</title>
        <authorList>
            <person name="Chen Y.-W."/>
            <person name="Chen S.-C."/>
            <person name="Teng N.-H."/>
            <person name="Lai M.-C."/>
        </authorList>
    </citation>
    <scope>NUCLEOTIDE SEQUENCE</scope>
    <source>
        <strain evidence="1">FWC-SCC1</strain>
    </source>
</reference>
<protein>
    <submittedName>
        <fullName evidence="1">Uncharacterized protein</fullName>
    </submittedName>
</protein>
<dbReference type="EMBL" id="VCYH01000009">
    <property type="protein sequence ID" value="MDN7025709.1"/>
    <property type="molecule type" value="Genomic_DNA"/>
</dbReference>
<comment type="caution">
    <text evidence="1">The sequence shown here is derived from an EMBL/GenBank/DDBJ whole genome shotgun (WGS) entry which is preliminary data.</text>
</comment>
<organism evidence="1 2">
    <name type="scientific">Methanoculleus frigidifontis</name>
    <dbReference type="NCBI Taxonomy" id="2584085"/>
    <lineage>
        <taxon>Archaea</taxon>
        <taxon>Methanobacteriati</taxon>
        <taxon>Methanobacteriota</taxon>
        <taxon>Stenosarchaea group</taxon>
        <taxon>Methanomicrobia</taxon>
        <taxon>Methanomicrobiales</taxon>
        <taxon>Methanomicrobiaceae</taxon>
        <taxon>Methanoculleus</taxon>
    </lineage>
</organism>
<name>A0ABT8MCR8_9EURY</name>
<dbReference type="RefSeq" id="WP_301664895.1">
    <property type="nucleotide sequence ID" value="NZ_VCYH01000009.1"/>
</dbReference>
<sequence>MVGTPEWMQRRMGLRRHRGCRRPGAAGYIEVPLGRDTLRALKKGLRGIRFGRVPRLGEIVAALDHAWLAAERAPES</sequence>